<gene>
    <name evidence="3" type="ORF">PSON_ATCC_30995.1.T0620241</name>
</gene>
<keyword evidence="4" id="KW-1185">Reference proteome</keyword>
<reference evidence="3" key="1">
    <citation type="submission" date="2021-01" db="EMBL/GenBank/DDBJ databases">
        <authorList>
            <consortium name="Genoscope - CEA"/>
            <person name="William W."/>
        </authorList>
    </citation>
    <scope>NUCLEOTIDE SEQUENCE</scope>
</reference>
<protein>
    <recommendedName>
        <fullName evidence="2">PSI domain-containing protein</fullName>
    </recommendedName>
</protein>
<evidence type="ECO:0000313" key="4">
    <source>
        <dbReference type="Proteomes" id="UP000692954"/>
    </source>
</evidence>
<evidence type="ECO:0000259" key="2">
    <source>
        <dbReference type="SMART" id="SM00423"/>
    </source>
</evidence>
<evidence type="ECO:0000256" key="1">
    <source>
        <dbReference type="ARBA" id="ARBA00023180"/>
    </source>
</evidence>
<feature type="domain" description="PSI" evidence="2">
    <location>
        <begin position="1665"/>
        <end position="1713"/>
    </location>
</feature>
<feature type="domain" description="PSI" evidence="2">
    <location>
        <begin position="1887"/>
        <end position="1934"/>
    </location>
</feature>
<feature type="domain" description="PSI" evidence="2">
    <location>
        <begin position="1001"/>
        <end position="1054"/>
    </location>
</feature>
<evidence type="ECO:0000313" key="3">
    <source>
        <dbReference type="EMBL" id="CAD8094515.1"/>
    </source>
</evidence>
<organism evidence="3 4">
    <name type="scientific">Paramecium sonneborni</name>
    <dbReference type="NCBI Taxonomy" id="65129"/>
    <lineage>
        <taxon>Eukaryota</taxon>
        <taxon>Sar</taxon>
        <taxon>Alveolata</taxon>
        <taxon>Ciliophora</taxon>
        <taxon>Intramacronucleata</taxon>
        <taxon>Oligohymenophorea</taxon>
        <taxon>Peniculida</taxon>
        <taxon>Parameciidae</taxon>
        <taxon>Paramecium</taxon>
    </lineage>
</organism>
<dbReference type="InterPro" id="IPR016201">
    <property type="entry name" value="PSI"/>
</dbReference>
<sequence length="2771" mass="308768">MSCDYYKSDMDCIKNNSIKCRWNEITSQCQYTDGLNFGCSNLLSYQTCIAQTYYPDGTLAECIFSGYCRKVATLLSNCSKNLSRAACLSVQEDYCFWNDSCQTISEVEANNIAISASDSIQLASVKVCRLITTQEVLHQSGVHVVLTGLYKTSLMGIQANTYKNLMLVPGCVKPPDIVYQYLRCSASGLNKLGCIKIETESCIFQNGICQLVEFTDQLKCSDALNKLACLSVTNLAETCYWSSGQCQYKTVTLQDDCSFDIQVSPSVCANVSKISCYFDSQTKKCNSMCKSQSNMKTETSCRQSSSGCMWNDQYGCLFDDNKECGKLGQNKLSCNEAIQQCQFLNGQCLLINSLDQLKCTSGLNKISCLNLKNPSQVCYYDGLQCSIYQVTPETMCQDLTSHNPNACRKVTTEACYWKDGLCKTTDGSLTCQQEGLNRLGCLNSTMSSCKWNELSGVCTSITIKRSDECSTLKLVNAVACRMVNHIINLSSQLCKYNSETNSCQTFVMTDDITCDTIGLNQKACSSITKSSLSCRWLSNQCATVQSLGGAVTCSSLQSVTSKTCAMVQQVVEKCRYDSNVQSCSASVDPSTQCTASGLNPYACAYLRSSCYFDTFNNRCTTATDFTNIRCDTNFPSKSTCLSITLQGQYCIWNSIDSICQLQAFPVSNECSKYKNVNKQFCLAYEISQSKWVGTNNFCTYDSTNQLCQLYTSASDWADCGSTLDINLHACIRFSNKSLNCYFDITSLKCQEITANNDPLLNTLQCKQCGFKLCSSITTSKQYCQWIKSDDDTKCKLLSTGAECSSYVNEIVNANTCASTKSVSSCKFNTSTNKCELINNSENTLSCNTSGLNEQACITNTSGACYFDKNEYKCQEVTNNTARRINCNDSVNQLGCLASQREACYWDTGDRKCKNVTDIKYDQESCSSLNTRLYNAIVCAMVSKSNEMCEYNAVTFHCDSISMNSSCKVGQNETACEQNSSCDIFNTRDYICQSKPSPPQSDCNNKNTDNDCIGVTTSTCGWFNNICVSIKVDENTQCNQFNLASGGKVNSIICSQIQSSSCGYDTTNKVCISIETNNNPCNTSGLNRKACIQNTKGSYCEFKQNRCQTINQISMIDQELENLNEDACINVQQVPCQFDKTDKKCSEISESTLMDFTCQSYSDPSKKIVNGLTCSYANSTSSCIYDTQNSVCKQDTTPLPLCNSNSTINSVYCLNYISQQTCKFSSDTCSVITSMNLECQKAESFKQCINSRISACQWSNNKCQQFTPNVDCTSLTNINSYACMQNNYQTQNCQFKDNGLSSQCIIPTNTLQPCDGLNKNACLANTANSCYYYKICIDITTSPYEAQCISQYSFTQSACIRIQTPKQLCKWDNGSCIAFTIQSSDLCSLYSANIYSPQVCASIVTQSCYWNNGCVTDNAPNCNSMGANQKACVGALSGNCIFTNNLCLDVLINDVTSSKCSDPSNKNGCLSLYNGESCQWINNVCTQITVNNNCLSYSQVNPGVCSQTTDIACTWNSNSCQQVTITSNYCDQGMNKLACVNYTSAQCYYIDGMCEQVTDYSQLNCTSNLNQKACISHTSKCCQWTSNQCVDSSYLSTCNSMSNLSKYCCQQQIGDNCTYSSSCTQLLVQNSKCQEAINKTACLWILQPCEWDPIHLLCSPVSRSFGCLQNLNIAGCVTQDIFCMYDDINQECIPGNTSSCIDLKYSSLSETQCLDVIDVGCTQNNNRYGCSLTGINAQCQNRINKIACLDNINNCFWDKDEQTCKNMNANNKQPFCPGIREDEVSRGYCSNFTGCRIDSSNQCVDIEKNNTQCDLLNSISSQNSVFCQSSTLAGPCQYKPNELRCSSQITGKVCEDKVNIIGCQYIEENCIWNNGSCKIAAPDTIYRNCSEITSKYTCLRNVSTACIWDSNKHLCVNYSGDMKSCSQYVNLTISPGICYFFSTDYCAYKESKCYLESEQSVCDQSLSPLGCQNNKSNNCYWSIQLGKCLQLTDENLAKDKTCPLFKYSQKRFCIAPINEGQICHWTSNQCRSADTYGVNCTSELSLYGCLAVAKENEKCIYKDNKCQYIDNFIISCQDQLNIYGCVNVTQEGQFCKWLGQQCSSLTDSDYEFTIDHHILINQHVCRRAYTMKDSSIQNLQNVSVKYDNINYICIFADNQNDLCDTPGLNYFGCLSTKADRCDWVNNKCVKYSDSIEYSTCEQYQTVSPKVCSSITLNNIKCYHDSETLSCKTFVETTLVFVNFVSTLNGLNKQACLSITQQPSIWLDEKCQFNRIINGVTQCNQLKNVNAVSCSLVDVDEVICKYLSDGQCTSIFDSKIDTCKTIGLNRLGCVLVENDKCQFVDYKCQYYDGDTSVCNNLINVNKNVCIALNTQGCKFSYLSRGCVDVYSNDKCDAPGLNQIGCLQLPNCKYINSECFCSGLTQLYDIIDCTIYTMQNCTASQCIFDLQQSKCRVKNCNDISLDLCESTKINQYQCYKNKSQCQAARKCSDLFNVSDCTKFTINNKKCNIDLYNQNHCIEQSCIHLTQDQCSGNCMWSYYECQIKQCTYMKKEECTGSINNEQCIWNDNQCIGISSCQEFMQYISEDTSKENACNQQQIAGKQCYWLQIQSFSNKYSCISSLCLQFGSSANNCNGSEIQSQLCVLLPNNQCISCYEINDPCTCMNMGNYCYYNSKSGCQSNLCQYMDYSQCLQSSDRCTYLDNSCKQICSKLQMEQCKQRTNDCHWNSNILLCQDGAETEASINTISDVIDVETIQSSLLITAASIIVFLYQ</sequence>
<feature type="domain" description="PSI" evidence="2">
    <location>
        <begin position="1960"/>
        <end position="2002"/>
    </location>
</feature>
<accession>A0A8S1NXZ3</accession>
<proteinExistence type="predicted"/>
<dbReference type="Proteomes" id="UP000692954">
    <property type="component" value="Unassembled WGS sequence"/>
</dbReference>
<dbReference type="OrthoDB" id="10045365at2759"/>
<comment type="caution">
    <text evidence="3">The sequence shown here is derived from an EMBL/GenBank/DDBJ whole genome shotgun (WGS) entry which is preliminary data.</text>
</comment>
<feature type="domain" description="PSI" evidence="2">
    <location>
        <begin position="1237"/>
        <end position="1283"/>
    </location>
</feature>
<feature type="domain" description="PSI" evidence="2">
    <location>
        <begin position="77"/>
        <end position="129"/>
    </location>
</feature>
<name>A0A8S1NXZ3_9CILI</name>
<dbReference type="EMBL" id="CAJJDN010000062">
    <property type="protein sequence ID" value="CAD8094515.1"/>
    <property type="molecule type" value="Genomic_DNA"/>
</dbReference>
<dbReference type="SMART" id="SM00423">
    <property type="entry name" value="PSI"/>
    <property type="match status" value="6"/>
</dbReference>
<keyword evidence="1" id="KW-0325">Glycoprotein</keyword>